<evidence type="ECO:0000256" key="2">
    <source>
        <dbReference type="SAM" id="MobiDB-lite"/>
    </source>
</evidence>
<feature type="compositionally biased region" description="Polar residues" evidence="2">
    <location>
        <begin position="7"/>
        <end position="22"/>
    </location>
</feature>
<feature type="compositionally biased region" description="Polar residues" evidence="2">
    <location>
        <begin position="168"/>
        <end position="183"/>
    </location>
</feature>
<dbReference type="EMBL" id="JACEIK010006146">
    <property type="protein sequence ID" value="MCE2055145.1"/>
    <property type="molecule type" value="Genomic_DNA"/>
</dbReference>
<proteinExistence type="predicted"/>
<keyword evidence="1" id="KW-0862">Zinc</keyword>
<dbReference type="InterPro" id="IPR001878">
    <property type="entry name" value="Znf_CCHC"/>
</dbReference>
<dbReference type="Pfam" id="PF00098">
    <property type="entry name" value="zf-CCHC"/>
    <property type="match status" value="1"/>
</dbReference>
<feature type="region of interest" description="Disordered" evidence="2">
    <location>
        <begin position="1"/>
        <end position="48"/>
    </location>
</feature>
<organism evidence="4 5">
    <name type="scientific">Datura stramonium</name>
    <name type="common">Jimsonweed</name>
    <name type="synonym">Common thornapple</name>
    <dbReference type="NCBI Taxonomy" id="4076"/>
    <lineage>
        <taxon>Eukaryota</taxon>
        <taxon>Viridiplantae</taxon>
        <taxon>Streptophyta</taxon>
        <taxon>Embryophyta</taxon>
        <taxon>Tracheophyta</taxon>
        <taxon>Spermatophyta</taxon>
        <taxon>Magnoliopsida</taxon>
        <taxon>eudicotyledons</taxon>
        <taxon>Gunneridae</taxon>
        <taxon>Pentapetalae</taxon>
        <taxon>asterids</taxon>
        <taxon>lamiids</taxon>
        <taxon>Solanales</taxon>
        <taxon>Solanaceae</taxon>
        <taxon>Solanoideae</taxon>
        <taxon>Datureae</taxon>
        <taxon>Datura</taxon>
    </lineage>
</organism>
<accession>A0ABS8VYF0</accession>
<keyword evidence="1" id="KW-0479">Metal-binding</keyword>
<gene>
    <name evidence="4" type="ORF">HAX54_042061</name>
</gene>
<sequence>MARTRNSDNNAPATAVVNSSVAQGRAKKEQVPQPRRTTVQSHDASENRGSFQCCQGSYGYVHNIHGKSGVERRSDSTTHRYAQYMVPNDKAKICRFTIGLGDHIQDTTATATVSMEAFASVVGFAKEEKKQKRRVEKDQNNKARTTDGFSGSVGGGNKGVPSKGSSPAQSTPQTGGSFSGIHSQGQCRSGMRGCYHCGDIGHLKYNCPKLPLNASTGSTYPSGPSAATVATPTQLAVVRLSPGVGQAEVQGL</sequence>
<dbReference type="SMART" id="SM00343">
    <property type="entry name" value="ZnF_C2HC"/>
    <property type="match status" value="1"/>
</dbReference>
<keyword evidence="5" id="KW-1185">Reference proteome</keyword>
<dbReference type="InterPro" id="IPR036875">
    <property type="entry name" value="Znf_CCHC_sf"/>
</dbReference>
<feature type="compositionally biased region" description="Basic and acidic residues" evidence="2">
    <location>
        <begin position="127"/>
        <end position="145"/>
    </location>
</feature>
<dbReference type="Proteomes" id="UP000823775">
    <property type="component" value="Unassembled WGS sequence"/>
</dbReference>
<feature type="region of interest" description="Disordered" evidence="2">
    <location>
        <begin position="127"/>
        <end position="183"/>
    </location>
</feature>
<feature type="domain" description="CCHC-type" evidence="3">
    <location>
        <begin position="194"/>
        <end position="209"/>
    </location>
</feature>
<evidence type="ECO:0000256" key="1">
    <source>
        <dbReference type="PROSITE-ProRule" id="PRU00047"/>
    </source>
</evidence>
<protein>
    <recommendedName>
        <fullName evidence="3">CCHC-type domain-containing protein</fullName>
    </recommendedName>
</protein>
<evidence type="ECO:0000313" key="5">
    <source>
        <dbReference type="Proteomes" id="UP000823775"/>
    </source>
</evidence>
<evidence type="ECO:0000313" key="4">
    <source>
        <dbReference type="EMBL" id="MCE2055145.1"/>
    </source>
</evidence>
<dbReference type="SUPFAM" id="SSF57756">
    <property type="entry name" value="Retrovirus zinc finger-like domains"/>
    <property type="match status" value="1"/>
</dbReference>
<feature type="compositionally biased region" description="Polar residues" evidence="2">
    <location>
        <begin position="35"/>
        <end position="48"/>
    </location>
</feature>
<evidence type="ECO:0000259" key="3">
    <source>
        <dbReference type="PROSITE" id="PS50158"/>
    </source>
</evidence>
<comment type="caution">
    <text evidence="4">The sequence shown here is derived from an EMBL/GenBank/DDBJ whole genome shotgun (WGS) entry which is preliminary data.</text>
</comment>
<reference evidence="4 5" key="1">
    <citation type="journal article" date="2021" name="BMC Genomics">
        <title>Datura genome reveals duplications of psychoactive alkaloid biosynthetic genes and high mutation rate following tissue culture.</title>
        <authorList>
            <person name="Rajewski A."/>
            <person name="Carter-House D."/>
            <person name="Stajich J."/>
            <person name="Litt A."/>
        </authorList>
    </citation>
    <scope>NUCLEOTIDE SEQUENCE [LARGE SCALE GENOMIC DNA]</scope>
    <source>
        <strain evidence="4">AR-01</strain>
    </source>
</reference>
<name>A0ABS8VYF0_DATST</name>
<dbReference type="PROSITE" id="PS50158">
    <property type="entry name" value="ZF_CCHC"/>
    <property type="match status" value="1"/>
</dbReference>
<keyword evidence="1" id="KW-0863">Zinc-finger</keyword>